<keyword evidence="3" id="KW-1185">Reference proteome</keyword>
<dbReference type="InParanoid" id="A0A165N0A1"/>
<feature type="compositionally biased region" description="Acidic residues" evidence="1">
    <location>
        <begin position="413"/>
        <end position="428"/>
    </location>
</feature>
<feature type="compositionally biased region" description="Acidic residues" evidence="1">
    <location>
        <begin position="459"/>
        <end position="478"/>
    </location>
</feature>
<name>A0A165N0A1_9AGAM</name>
<feature type="compositionally biased region" description="Basic and acidic residues" evidence="1">
    <location>
        <begin position="40"/>
        <end position="51"/>
    </location>
</feature>
<evidence type="ECO:0000256" key="1">
    <source>
        <dbReference type="SAM" id="MobiDB-lite"/>
    </source>
</evidence>
<dbReference type="Proteomes" id="UP000076761">
    <property type="component" value="Unassembled WGS sequence"/>
</dbReference>
<feature type="compositionally biased region" description="Low complexity" evidence="1">
    <location>
        <begin position="1"/>
        <end position="18"/>
    </location>
</feature>
<feature type="region of interest" description="Disordered" evidence="1">
    <location>
        <begin position="245"/>
        <end position="264"/>
    </location>
</feature>
<feature type="compositionally biased region" description="Basic and acidic residues" evidence="1">
    <location>
        <begin position="203"/>
        <end position="212"/>
    </location>
</feature>
<protein>
    <submittedName>
        <fullName evidence="2">Uncharacterized protein</fullName>
    </submittedName>
</protein>
<dbReference type="EMBL" id="KV425653">
    <property type="protein sequence ID" value="KZT19010.1"/>
    <property type="molecule type" value="Genomic_DNA"/>
</dbReference>
<feature type="compositionally biased region" description="Acidic residues" evidence="1">
    <location>
        <begin position="440"/>
        <end position="451"/>
    </location>
</feature>
<evidence type="ECO:0000313" key="2">
    <source>
        <dbReference type="EMBL" id="KZT19010.1"/>
    </source>
</evidence>
<accession>A0A165N0A1</accession>
<feature type="region of interest" description="Disordered" evidence="1">
    <location>
        <begin position="411"/>
        <end position="495"/>
    </location>
</feature>
<dbReference type="AlphaFoldDB" id="A0A165N0A1"/>
<proteinExistence type="predicted"/>
<feature type="compositionally biased region" description="Low complexity" evidence="1">
    <location>
        <begin position="169"/>
        <end position="179"/>
    </location>
</feature>
<feature type="compositionally biased region" description="Pro residues" evidence="1">
    <location>
        <begin position="486"/>
        <end position="495"/>
    </location>
</feature>
<reference evidence="2 3" key="1">
    <citation type="journal article" date="2016" name="Mol. Biol. Evol.">
        <title>Comparative Genomics of Early-Diverging Mushroom-Forming Fungi Provides Insights into the Origins of Lignocellulose Decay Capabilities.</title>
        <authorList>
            <person name="Nagy L.G."/>
            <person name="Riley R."/>
            <person name="Tritt A."/>
            <person name="Adam C."/>
            <person name="Daum C."/>
            <person name="Floudas D."/>
            <person name="Sun H."/>
            <person name="Yadav J.S."/>
            <person name="Pangilinan J."/>
            <person name="Larsson K.H."/>
            <person name="Matsuura K."/>
            <person name="Barry K."/>
            <person name="Labutti K."/>
            <person name="Kuo R."/>
            <person name="Ohm R.A."/>
            <person name="Bhattacharya S.S."/>
            <person name="Shirouzu T."/>
            <person name="Yoshinaga Y."/>
            <person name="Martin F.M."/>
            <person name="Grigoriev I.V."/>
            <person name="Hibbett D.S."/>
        </authorList>
    </citation>
    <scope>NUCLEOTIDE SEQUENCE [LARGE SCALE GENOMIC DNA]</scope>
    <source>
        <strain evidence="2 3">HHB14362 ss-1</strain>
    </source>
</reference>
<evidence type="ECO:0000313" key="3">
    <source>
        <dbReference type="Proteomes" id="UP000076761"/>
    </source>
</evidence>
<sequence>MPPSTEEQPPSAEEVPPVAEEEEVVAPVATRTSKGKGKVKAVEESRPEKVPRLRGKRLSQQIEVGPRNERPCDCCVAKGYSCYSRLDAMPAAACYSCKLSRKGCSLSAGVISNAERLRVDAERHSAPSGSRARVRRTHVEIVDEGENVPPSSPEVAPQSPSGSSGGGLPALATAATATRSRSRRMVPTVDNAEAGPSNSTPIGEKRPRDKTEGMPPFKRVRFQVPEFGSQVFDASNPSQLLGVVASIPTQPPPPPSAPAASEDRSLQERITAMEALQAHLEARIGALEHNGQVFQAWVAAQQYENQAFRRALDAQASEFKEMVAALTRTIDQDRSSTARELQRGHLFRSTAYPTLHLAEHYFLDHPSACASPLKDYPVYGHAGEIEECTETARDHEPAGEDGGEDFGERCVEEETAEEEGGLNDDERDSAERSDRGSYGEPEDAEREDSGDECDRALVVDEDESDDSSSEEDSSEEEANALIAKYAPPPVVPSAL</sequence>
<dbReference type="STRING" id="1314782.A0A165N0A1"/>
<feature type="region of interest" description="Disordered" evidence="1">
    <location>
        <begin position="141"/>
        <end position="216"/>
    </location>
</feature>
<organism evidence="2 3">
    <name type="scientific">Neolentinus lepideus HHB14362 ss-1</name>
    <dbReference type="NCBI Taxonomy" id="1314782"/>
    <lineage>
        <taxon>Eukaryota</taxon>
        <taxon>Fungi</taxon>
        <taxon>Dikarya</taxon>
        <taxon>Basidiomycota</taxon>
        <taxon>Agaricomycotina</taxon>
        <taxon>Agaricomycetes</taxon>
        <taxon>Gloeophyllales</taxon>
        <taxon>Gloeophyllaceae</taxon>
        <taxon>Neolentinus</taxon>
    </lineage>
</organism>
<gene>
    <name evidence="2" type="ORF">NEOLEDRAFT_1183759</name>
</gene>
<feature type="region of interest" description="Disordered" evidence="1">
    <location>
        <begin position="1"/>
        <end position="54"/>
    </location>
</feature>